<keyword evidence="2" id="KW-1185">Reference proteome</keyword>
<dbReference type="EMBL" id="MU859650">
    <property type="protein sequence ID" value="KAK3946603.1"/>
    <property type="molecule type" value="Genomic_DNA"/>
</dbReference>
<evidence type="ECO:0000313" key="1">
    <source>
        <dbReference type="EMBL" id="KAK3946603.1"/>
    </source>
</evidence>
<proteinExistence type="predicted"/>
<dbReference type="Proteomes" id="UP001303222">
    <property type="component" value="Unassembled WGS sequence"/>
</dbReference>
<reference evidence="1" key="2">
    <citation type="submission" date="2023-06" db="EMBL/GenBank/DDBJ databases">
        <authorList>
            <consortium name="Lawrence Berkeley National Laboratory"/>
            <person name="Mondo S.J."/>
            <person name="Hensen N."/>
            <person name="Bonometti L."/>
            <person name="Westerberg I."/>
            <person name="Brannstrom I.O."/>
            <person name="Guillou S."/>
            <person name="Cros-Aarteil S."/>
            <person name="Calhoun S."/>
            <person name="Haridas S."/>
            <person name="Kuo A."/>
            <person name="Pangilinan J."/>
            <person name="Riley R."/>
            <person name="Labutti K."/>
            <person name="Andreopoulos B."/>
            <person name="Lipzen A."/>
            <person name="Chen C."/>
            <person name="Yanf M."/>
            <person name="Daum C."/>
            <person name="Ng V."/>
            <person name="Clum A."/>
            <person name="Steindorff A."/>
            <person name="Ohm R."/>
            <person name="Martin F."/>
            <person name="Silar P."/>
            <person name="Natvig D."/>
            <person name="Lalanne C."/>
            <person name="Gautier V."/>
            <person name="Ament-Velasquez S.L."/>
            <person name="Kruys A."/>
            <person name="Hutchinson M.I."/>
            <person name="Powell A.J."/>
            <person name="Barry K."/>
            <person name="Miller A.N."/>
            <person name="Grigoriev I.V."/>
            <person name="Debuchy R."/>
            <person name="Gladieux P."/>
            <person name="Thoren M.H."/>
            <person name="Johannesson H."/>
        </authorList>
    </citation>
    <scope>NUCLEOTIDE SEQUENCE</scope>
    <source>
        <strain evidence="1">CBS 626.80</strain>
    </source>
</reference>
<organism evidence="1 2">
    <name type="scientific">Pseudoneurospora amorphoporcata</name>
    <dbReference type="NCBI Taxonomy" id="241081"/>
    <lineage>
        <taxon>Eukaryota</taxon>
        <taxon>Fungi</taxon>
        <taxon>Dikarya</taxon>
        <taxon>Ascomycota</taxon>
        <taxon>Pezizomycotina</taxon>
        <taxon>Sordariomycetes</taxon>
        <taxon>Sordariomycetidae</taxon>
        <taxon>Sordariales</taxon>
        <taxon>Sordariaceae</taxon>
        <taxon>Pseudoneurospora</taxon>
    </lineage>
</organism>
<sequence length="192" mass="22682">MPAYNLNRSLLVTIRNKDLTYKLVGGYKNTIEIGPIAAAYIQRRSLRNSVEKYLTEFSRSESKRAWLLGYDEGEFRREGGASNAIFTTWQISFEYIRSKRASAYDLGSNSSDNEIYNDEIYNDKTDNRFEDNITMLTNYYLVTISESGDTFEMYGLVQLSTRTWLKACRREEEFKHQFRRHRQRYYTIVDSI</sequence>
<comment type="caution">
    <text evidence="1">The sequence shown here is derived from an EMBL/GenBank/DDBJ whole genome shotgun (WGS) entry which is preliminary data.</text>
</comment>
<accession>A0AAN6NKS5</accession>
<evidence type="ECO:0000313" key="2">
    <source>
        <dbReference type="Proteomes" id="UP001303222"/>
    </source>
</evidence>
<reference evidence="1" key="1">
    <citation type="journal article" date="2023" name="Mol. Phylogenet. Evol.">
        <title>Genome-scale phylogeny and comparative genomics of the fungal order Sordariales.</title>
        <authorList>
            <person name="Hensen N."/>
            <person name="Bonometti L."/>
            <person name="Westerberg I."/>
            <person name="Brannstrom I.O."/>
            <person name="Guillou S."/>
            <person name="Cros-Aarteil S."/>
            <person name="Calhoun S."/>
            <person name="Haridas S."/>
            <person name="Kuo A."/>
            <person name="Mondo S."/>
            <person name="Pangilinan J."/>
            <person name="Riley R."/>
            <person name="LaButti K."/>
            <person name="Andreopoulos B."/>
            <person name="Lipzen A."/>
            <person name="Chen C."/>
            <person name="Yan M."/>
            <person name="Daum C."/>
            <person name="Ng V."/>
            <person name="Clum A."/>
            <person name="Steindorff A."/>
            <person name="Ohm R.A."/>
            <person name="Martin F."/>
            <person name="Silar P."/>
            <person name="Natvig D.O."/>
            <person name="Lalanne C."/>
            <person name="Gautier V."/>
            <person name="Ament-Velasquez S.L."/>
            <person name="Kruys A."/>
            <person name="Hutchinson M.I."/>
            <person name="Powell A.J."/>
            <person name="Barry K."/>
            <person name="Miller A.N."/>
            <person name="Grigoriev I.V."/>
            <person name="Debuchy R."/>
            <person name="Gladieux P."/>
            <person name="Hiltunen Thoren M."/>
            <person name="Johannesson H."/>
        </authorList>
    </citation>
    <scope>NUCLEOTIDE SEQUENCE</scope>
    <source>
        <strain evidence="1">CBS 626.80</strain>
    </source>
</reference>
<gene>
    <name evidence="1" type="ORF">QBC32DRAFT_374807</name>
</gene>
<protein>
    <submittedName>
        <fullName evidence="1">Uncharacterized protein</fullName>
    </submittedName>
</protein>
<dbReference type="AlphaFoldDB" id="A0AAN6NKS5"/>
<name>A0AAN6NKS5_9PEZI</name>